<reference evidence="1" key="1">
    <citation type="submission" date="2021-02" db="EMBL/GenBank/DDBJ databases">
        <authorList>
            <consortium name="DOE Joint Genome Institute"/>
            <person name="Ahrendt S."/>
            <person name="Looney B.P."/>
            <person name="Miyauchi S."/>
            <person name="Morin E."/>
            <person name="Drula E."/>
            <person name="Courty P.E."/>
            <person name="Chicoki N."/>
            <person name="Fauchery L."/>
            <person name="Kohler A."/>
            <person name="Kuo A."/>
            <person name="Labutti K."/>
            <person name="Pangilinan J."/>
            <person name="Lipzen A."/>
            <person name="Riley R."/>
            <person name="Andreopoulos W."/>
            <person name="He G."/>
            <person name="Johnson J."/>
            <person name="Barry K.W."/>
            <person name="Grigoriev I.V."/>
            <person name="Nagy L."/>
            <person name="Hibbett D."/>
            <person name="Henrissat B."/>
            <person name="Matheny P.B."/>
            <person name="Labbe J."/>
            <person name="Martin F."/>
        </authorList>
    </citation>
    <scope>NUCLEOTIDE SEQUENCE</scope>
    <source>
        <strain evidence="1">FP105234-sp</strain>
    </source>
</reference>
<evidence type="ECO:0000313" key="2">
    <source>
        <dbReference type="Proteomes" id="UP000814033"/>
    </source>
</evidence>
<comment type="caution">
    <text evidence="1">The sequence shown here is derived from an EMBL/GenBank/DDBJ whole genome shotgun (WGS) entry which is preliminary data.</text>
</comment>
<name>A0ACB8SBH6_9AGAM</name>
<reference evidence="1" key="2">
    <citation type="journal article" date="2022" name="New Phytol.">
        <title>Evolutionary transition to the ectomycorrhizal habit in the genomes of a hyperdiverse lineage of mushroom-forming fungi.</title>
        <authorList>
            <person name="Looney B."/>
            <person name="Miyauchi S."/>
            <person name="Morin E."/>
            <person name="Drula E."/>
            <person name="Courty P.E."/>
            <person name="Kohler A."/>
            <person name="Kuo A."/>
            <person name="LaButti K."/>
            <person name="Pangilinan J."/>
            <person name="Lipzen A."/>
            <person name="Riley R."/>
            <person name="Andreopoulos W."/>
            <person name="He G."/>
            <person name="Johnson J."/>
            <person name="Nolan M."/>
            <person name="Tritt A."/>
            <person name="Barry K.W."/>
            <person name="Grigoriev I.V."/>
            <person name="Nagy L.G."/>
            <person name="Hibbett D."/>
            <person name="Henrissat B."/>
            <person name="Matheny P.B."/>
            <person name="Labbe J."/>
            <person name="Martin F.M."/>
        </authorList>
    </citation>
    <scope>NUCLEOTIDE SEQUENCE</scope>
    <source>
        <strain evidence="1">FP105234-sp</strain>
    </source>
</reference>
<organism evidence="1 2">
    <name type="scientific">Auriscalpium vulgare</name>
    <dbReference type="NCBI Taxonomy" id="40419"/>
    <lineage>
        <taxon>Eukaryota</taxon>
        <taxon>Fungi</taxon>
        <taxon>Dikarya</taxon>
        <taxon>Basidiomycota</taxon>
        <taxon>Agaricomycotina</taxon>
        <taxon>Agaricomycetes</taxon>
        <taxon>Russulales</taxon>
        <taxon>Auriscalpiaceae</taxon>
        <taxon>Auriscalpium</taxon>
    </lineage>
</organism>
<keyword evidence="2" id="KW-1185">Reference proteome</keyword>
<dbReference type="Proteomes" id="UP000814033">
    <property type="component" value="Unassembled WGS sequence"/>
</dbReference>
<sequence length="637" mass="72691">MSEPESPANSTHKCFPPRAPQEGPPLFQHGNIVFQAHDVGWIVTAFFTIIATVTSFWLINKHLQWYTNKAEQRYIVRLLFMVPIYANISLASYLFWNHSTPLLLLRDAYEAILLTAFFYLLLTYLSPNPDEQKAIFRREGLSRENDQARERRGLPPKKWVFPLSFVKWKPQDGLYFLQLMKYGVLQYCVVRPVTTFFAVVLNYIGWYCETSWSPAWGHIWITGLISISVTIGMYCLLQLYLSVATELVPYRPVLKLFAVKAVVFLTFWQATFLSLLTMFGVVKDTPYMTAEDINIGWGAILETFEMTLFAFLHIKAFSYKPYRRADEPRTPRFRSLFHAMDFRDTFRELGAGWVYMWRRMRGIETDTLARREAAFENVSGKTRMRPARDLGEKKGVGVAVDSVTEVNGERQWLGVGDEYGYGLGRRERSEAFNVQVEKELTKKGYSMQAYNSASRLDDSVLEDAAPVRRHRSLWRRVYDRVSQTNADANVNVLSPSPRRGPSRRQPAEQRALIYDDLPPPSIMRTYRDRRSSRDLSSAPMPTALPLSSDWYAPPAMPPIAESSSNPPPLVRSDSLFGRLFPHGLPESERSHSVQSAVPPPSSQSHHTQDAGARDATRGVGRVRACVTCVHACTSLPV</sequence>
<proteinExistence type="predicted"/>
<protein>
    <submittedName>
        <fullName evidence="1">DUF300-domain-containing protein</fullName>
    </submittedName>
</protein>
<evidence type="ECO:0000313" key="1">
    <source>
        <dbReference type="EMBL" id="KAI0053265.1"/>
    </source>
</evidence>
<accession>A0ACB8SBH6</accession>
<gene>
    <name evidence="1" type="ORF">FA95DRAFT_946419</name>
</gene>
<dbReference type="EMBL" id="MU275841">
    <property type="protein sequence ID" value="KAI0053265.1"/>
    <property type="molecule type" value="Genomic_DNA"/>
</dbReference>